<evidence type="ECO:0000313" key="2">
    <source>
        <dbReference type="EMBL" id="QHD65282.1"/>
    </source>
</evidence>
<protein>
    <submittedName>
        <fullName evidence="2">MBL fold metallo-hydrolase</fullName>
    </submittedName>
</protein>
<dbReference type="RefSeq" id="WP_160095535.1">
    <property type="nucleotide sequence ID" value="NZ_CP047224.1"/>
</dbReference>
<evidence type="ECO:0000313" key="3">
    <source>
        <dbReference type="Proteomes" id="UP000464912"/>
    </source>
</evidence>
<name>A0A6P1GAF3_9RICK</name>
<reference evidence="2 3" key="1">
    <citation type="journal article" date="2020" name="MBio">
        <title>Erratum for Teymournejad et al., 'Isolation and Molecular Analysis of a Novel Neorickettsia Species That Causes Potomac Horse Fever'.</title>
        <authorList>
            <person name="Teymournejad O."/>
            <person name="Lin M."/>
            <person name="Bekebrede H."/>
            <person name="Kamr A."/>
            <person name="Toribio R.E."/>
            <person name="Arroyo L.G."/>
            <person name="Baird J.D."/>
            <person name="Rikihisa Y."/>
        </authorList>
    </citation>
    <scope>NUCLEOTIDE SEQUENCE [LARGE SCALE GENOMIC DNA]</scope>
    <source>
        <strain evidence="2 3">Fin17</strain>
    </source>
</reference>
<evidence type="ECO:0000259" key="1">
    <source>
        <dbReference type="SMART" id="SM00849"/>
    </source>
</evidence>
<dbReference type="AlphaFoldDB" id="A0A6P1GAF3"/>
<accession>A0A6P1GAF3</accession>
<dbReference type="PANTHER" id="PTHR42663:SF6">
    <property type="entry name" value="HYDROLASE C777.06C-RELATED"/>
    <property type="match status" value="1"/>
</dbReference>
<dbReference type="CDD" id="cd16279">
    <property type="entry name" value="metallo-hydrolase-like_MBL-fold"/>
    <property type="match status" value="1"/>
</dbReference>
<dbReference type="EMBL" id="CP047224">
    <property type="protein sequence ID" value="QHD65282.1"/>
    <property type="molecule type" value="Genomic_DNA"/>
</dbReference>
<dbReference type="SUPFAM" id="SSF56281">
    <property type="entry name" value="Metallo-hydrolase/oxidoreductase"/>
    <property type="match status" value="1"/>
</dbReference>
<reference evidence="2 3" key="2">
    <citation type="journal article" date="2020" name="MBio">
        <title>Isolation and Molecular Analysis of a Novel Neorickettsia Species That Causes Potomac Horse Fever.</title>
        <authorList>
            <person name="Teymournejad O."/>
            <person name="Lin M."/>
            <person name="Bekebrede H."/>
            <person name="Kamr A."/>
            <person name="Toribio R.E."/>
            <person name="Arroyo L.G."/>
            <person name="Baird J.D."/>
            <person name="Rikihisa Y."/>
        </authorList>
    </citation>
    <scope>NUCLEOTIDE SEQUENCE [LARGE SCALE GENOMIC DNA]</scope>
    <source>
        <strain evidence="2 3">Fin17</strain>
    </source>
</reference>
<dbReference type="Gene3D" id="3.60.15.10">
    <property type="entry name" value="Ribonuclease Z/Hydroxyacylglutathione hydrolase-like"/>
    <property type="match status" value="1"/>
</dbReference>
<dbReference type="GO" id="GO:0016787">
    <property type="term" value="F:hydrolase activity"/>
    <property type="evidence" value="ECO:0007669"/>
    <property type="project" value="UniProtKB-KW"/>
</dbReference>
<dbReference type="PANTHER" id="PTHR42663">
    <property type="entry name" value="HYDROLASE C777.06C-RELATED-RELATED"/>
    <property type="match status" value="1"/>
</dbReference>
<organism evidence="2 3">
    <name type="scientific">Neorickettsia findlayensis</name>
    <dbReference type="NCBI Taxonomy" id="2686014"/>
    <lineage>
        <taxon>Bacteria</taxon>
        <taxon>Pseudomonadati</taxon>
        <taxon>Pseudomonadota</taxon>
        <taxon>Alphaproteobacteria</taxon>
        <taxon>Rickettsiales</taxon>
        <taxon>Anaplasmataceae</taxon>
        <taxon>Neorickettsia</taxon>
    </lineage>
</organism>
<dbReference type="Pfam" id="PF12706">
    <property type="entry name" value="Lactamase_B_2"/>
    <property type="match status" value="1"/>
</dbReference>
<sequence>MKITVLGCGNSSGVPVLGCACSVCVSSNPLDRRTRCSVLVETSSTCLLIDASPDLRAQAMREGFSSVDQVFYTHIHFDHHGGTHELSSFATSEGNCIHVFSDEFTISHIETLYGYLFKSEHLSNAMWKRCYLSARVVPYYKEFAVGDMFCMIFPQTHGNINSCGIILNGKFAYCTDVRLIPTRALDILHSLELEVFIIECFDYESSYAHSNFAEALEYINLIRPKSAFFTHMTHKLAYDDLVTKLKVSGVNHVMPAYDGLSLEI</sequence>
<dbReference type="InterPro" id="IPR001279">
    <property type="entry name" value="Metallo-B-lactamas"/>
</dbReference>
<dbReference type="KEGG" id="nef:GP480_02360"/>
<keyword evidence="2" id="KW-0378">Hydrolase</keyword>
<dbReference type="Proteomes" id="UP000464912">
    <property type="component" value="Chromosome"/>
</dbReference>
<dbReference type="SMART" id="SM00849">
    <property type="entry name" value="Lactamase_B"/>
    <property type="match status" value="1"/>
</dbReference>
<dbReference type="PROSITE" id="PS51257">
    <property type="entry name" value="PROKAR_LIPOPROTEIN"/>
    <property type="match status" value="1"/>
</dbReference>
<proteinExistence type="predicted"/>
<keyword evidence="3" id="KW-1185">Reference proteome</keyword>
<feature type="domain" description="Metallo-beta-lactamase" evidence="1">
    <location>
        <begin position="34"/>
        <end position="231"/>
    </location>
</feature>
<dbReference type="InterPro" id="IPR036866">
    <property type="entry name" value="RibonucZ/Hydroxyglut_hydro"/>
</dbReference>
<gene>
    <name evidence="2" type="ORF">GP480_02360</name>
</gene>